<proteinExistence type="predicted"/>
<dbReference type="InterPro" id="IPR021295">
    <property type="entry name" value="DUF2867"/>
</dbReference>
<comment type="caution">
    <text evidence="1">The sequence shown here is derived from an EMBL/GenBank/DDBJ whole genome shotgun (WGS) entry which is preliminary data.</text>
</comment>
<organism evidence="1 2">
    <name type="scientific">Amycolatopsis bullii</name>
    <dbReference type="NCBI Taxonomy" id="941987"/>
    <lineage>
        <taxon>Bacteria</taxon>
        <taxon>Bacillati</taxon>
        <taxon>Actinomycetota</taxon>
        <taxon>Actinomycetes</taxon>
        <taxon>Pseudonocardiales</taxon>
        <taxon>Pseudonocardiaceae</taxon>
        <taxon>Amycolatopsis</taxon>
    </lineage>
</organism>
<sequence>MTEPFLDGADYAEFKEIASENSLREFVAGVFGWSPWWVKGLFGVRYLLAKALRLDTASVPRTGRLRPEDVGFAPGDRVAFFTVRAGDPEQYLVAGVDDSHLTGYLTAEAVPGGFRLGTIVHFHNRVGPAYFALIKPFHHLVIRGMLKAGAARTAAAGPRRQWTARR</sequence>
<evidence type="ECO:0000313" key="2">
    <source>
        <dbReference type="Proteomes" id="UP000649955"/>
    </source>
</evidence>
<dbReference type="Pfam" id="PF11066">
    <property type="entry name" value="DUF2867"/>
    <property type="match status" value="1"/>
</dbReference>
<dbReference type="RefSeq" id="WP_191316403.1">
    <property type="nucleotide sequence ID" value="NZ_BNAW01000060.1"/>
</dbReference>
<accession>A0ABQ3KPZ9</accession>
<protein>
    <recommendedName>
        <fullName evidence="3">DUF2867 domain-containing protein</fullName>
    </recommendedName>
</protein>
<keyword evidence="2" id="KW-1185">Reference proteome</keyword>
<gene>
    <name evidence="1" type="ORF">GCM10017567_78620</name>
</gene>
<reference evidence="2" key="1">
    <citation type="journal article" date="2019" name="Int. J. Syst. Evol. Microbiol.">
        <title>The Global Catalogue of Microorganisms (GCM) 10K type strain sequencing project: providing services to taxonomists for standard genome sequencing and annotation.</title>
        <authorList>
            <consortium name="The Broad Institute Genomics Platform"/>
            <consortium name="The Broad Institute Genome Sequencing Center for Infectious Disease"/>
            <person name="Wu L."/>
            <person name="Ma J."/>
        </authorList>
    </citation>
    <scope>NUCLEOTIDE SEQUENCE [LARGE SCALE GENOMIC DNA]</scope>
    <source>
        <strain evidence="2">CGMCC 4.7680</strain>
    </source>
</reference>
<dbReference type="Proteomes" id="UP000649955">
    <property type="component" value="Unassembled WGS sequence"/>
</dbReference>
<name>A0ABQ3KPZ9_9PSEU</name>
<evidence type="ECO:0008006" key="3">
    <source>
        <dbReference type="Google" id="ProtNLM"/>
    </source>
</evidence>
<dbReference type="EMBL" id="BNAW01000060">
    <property type="protein sequence ID" value="GHG44476.1"/>
    <property type="molecule type" value="Genomic_DNA"/>
</dbReference>
<evidence type="ECO:0000313" key="1">
    <source>
        <dbReference type="EMBL" id="GHG44476.1"/>
    </source>
</evidence>